<proteinExistence type="predicted"/>
<name>A0A8F5RCP1_9VIRU</name>
<reference evidence="1" key="1">
    <citation type="submission" date="2021-04" db="EMBL/GenBank/DDBJ databases">
        <title>Genomes of microviruses identified in yellow-bellied marmot fecal samples.</title>
        <authorList>
            <person name="Varsani A."/>
            <person name="Kraberger S."/>
            <person name="Chatterjee A."/>
            <person name="Richet C."/>
            <person name="Fontenele R.S."/>
            <person name="Schmidlin K."/>
            <person name="Blumstein D.T."/>
        </authorList>
    </citation>
    <scope>NUCLEOTIDE SEQUENCE</scope>
    <source>
        <strain evidence="1">Mar17</strain>
    </source>
</reference>
<sequence>MRGDYMSMTMAGATALSAGLNAGAGAANSALGMVDNALNRKFNKEEAQKNRDFQERMSNTAYQRSVADMRAAGINPIYAFSHGGSSGASTPSGSAAYNSFATQGAMPTNFDLTGTVQDKRLFDTLDSMHSALQLYSLAYGEYNKAKFADNSKLMNGYKTIIDNIGLLFDDYNNVLGRLK</sequence>
<accession>A0A8F5RCP1</accession>
<organism evidence="1">
    <name type="scientific">Microvirus mar17</name>
    <dbReference type="NCBI Taxonomy" id="2851149"/>
    <lineage>
        <taxon>Viruses</taxon>
        <taxon>Monodnaviria</taxon>
        <taxon>Sangervirae</taxon>
        <taxon>Phixviricota</taxon>
        <taxon>Malgrandaviricetes</taxon>
        <taxon>Petitvirales</taxon>
        <taxon>Microviridae</taxon>
    </lineage>
</organism>
<dbReference type="EMBL" id="MZ089763">
    <property type="protein sequence ID" value="QXN75053.1"/>
    <property type="molecule type" value="Genomic_DNA"/>
</dbReference>
<evidence type="ECO:0000313" key="1">
    <source>
        <dbReference type="EMBL" id="QXN75053.1"/>
    </source>
</evidence>
<protein>
    <submittedName>
        <fullName evidence="1">DNA pilot protein</fullName>
    </submittedName>
</protein>